<evidence type="ECO:0000313" key="1">
    <source>
        <dbReference type="EMBL" id="GBP89721.1"/>
    </source>
</evidence>
<proteinExistence type="predicted"/>
<reference evidence="1 2" key="1">
    <citation type="journal article" date="2019" name="Commun. Biol.">
        <title>The bagworm genome reveals a unique fibroin gene that provides high tensile strength.</title>
        <authorList>
            <person name="Kono N."/>
            <person name="Nakamura H."/>
            <person name="Ohtoshi R."/>
            <person name="Tomita M."/>
            <person name="Numata K."/>
            <person name="Arakawa K."/>
        </authorList>
    </citation>
    <scope>NUCLEOTIDE SEQUENCE [LARGE SCALE GENOMIC DNA]</scope>
</reference>
<dbReference type="AlphaFoldDB" id="A0A4C1ZLG8"/>
<keyword evidence="2" id="KW-1185">Reference proteome</keyword>
<dbReference type="EMBL" id="BGZK01002022">
    <property type="protein sequence ID" value="GBP89721.1"/>
    <property type="molecule type" value="Genomic_DNA"/>
</dbReference>
<sequence>MRLGRAVPGSPSSPSDNKVGFVELFGGAVCHRVNSPGLALMYGAIADESRARRHLSAAIYRHQGDSPIYKPDSMPHAYYLSFVFFVSKQCEGLFMKRPYGLHPRRSHENTCRALPPRYGVMRAYS</sequence>
<name>A0A4C1ZLG8_EUMVA</name>
<evidence type="ECO:0000313" key="2">
    <source>
        <dbReference type="Proteomes" id="UP000299102"/>
    </source>
</evidence>
<organism evidence="1 2">
    <name type="scientific">Eumeta variegata</name>
    <name type="common">Bagworm moth</name>
    <name type="synonym">Eumeta japonica</name>
    <dbReference type="NCBI Taxonomy" id="151549"/>
    <lineage>
        <taxon>Eukaryota</taxon>
        <taxon>Metazoa</taxon>
        <taxon>Ecdysozoa</taxon>
        <taxon>Arthropoda</taxon>
        <taxon>Hexapoda</taxon>
        <taxon>Insecta</taxon>
        <taxon>Pterygota</taxon>
        <taxon>Neoptera</taxon>
        <taxon>Endopterygota</taxon>
        <taxon>Lepidoptera</taxon>
        <taxon>Glossata</taxon>
        <taxon>Ditrysia</taxon>
        <taxon>Tineoidea</taxon>
        <taxon>Psychidae</taxon>
        <taxon>Oiketicinae</taxon>
        <taxon>Eumeta</taxon>
    </lineage>
</organism>
<dbReference type="Proteomes" id="UP000299102">
    <property type="component" value="Unassembled WGS sequence"/>
</dbReference>
<gene>
    <name evidence="1" type="ORF">EVAR_46824_1</name>
</gene>
<accession>A0A4C1ZLG8</accession>
<protein>
    <submittedName>
        <fullName evidence="1">Uncharacterized protein</fullName>
    </submittedName>
</protein>
<comment type="caution">
    <text evidence="1">The sequence shown here is derived from an EMBL/GenBank/DDBJ whole genome shotgun (WGS) entry which is preliminary data.</text>
</comment>